<evidence type="ECO:0000313" key="7">
    <source>
        <dbReference type="EMBL" id="KAK8936516.1"/>
    </source>
</evidence>
<evidence type="ECO:0000256" key="5">
    <source>
        <dbReference type="ARBA" id="ARBA00023242"/>
    </source>
</evidence>
<evidence type="ECO:0000256" key="6">
    <source>
        <dbReference type="ARBA" id="ARBA00032319"/>
    </source>
</evidence>
<keyword evidence="5" id="KW-0539">Nucleus</keyword>
<protein>
    <recommendedName>
        <fullName evidence="3">tRNA (adenine(58)-N(1))-methyltransferase non-catalytic subunit TRM6</fullName>
    </recommendedName>
    <alternativeName>
        <fullName evidence="6">tRNA(m1A58)-methyltransferase subunit TRM6</fullName>
    </alternativeName>
</protein>
<dbReference type="GO" id="GO:0030488">
    <property type="term" value="P:tRNA methylation"/>
    <property type="evidence" value="ECO:0007669"/>
    <property type="project" value="InterPro"/>
</dbReference>
<evidence type="ECO:0000256" key="3">
    <source>
        <dbReference type="ARBA" id="ARBA00021704"/>
    </source>
</evidence>
<name>A0AAP0BGF2_9ASPA</name>
<evidence type="ECO:0000313" key="8">
    <source>
        <dbReference type="Proteomes" id="UP001418222"/>
    </source>
</evidence>
<accession>A0AAP0BGF2</accession>
<comment type="caution">
    <text evidence="7">The sequence shown here is derived from an EMBL/GenBank/DDBJ whole genome shotgun (WGS) entry which is preliminary data.</text>
</comment>
<evidence type="ECO:0000256" key="4">
    <source>
        <dbReference type="ARBA" id="ARBA00022694"/>
    </source>
</evidence>
<sequence>MFNFSTEVNSRIVQASFTDLSLVQENDFISSHQEILKTWNDSKSTSFSAESIPPKSSMPVVENDAFQEVNIPFNTSFVSHEILELEQSSLESRHHRNVYSHPPVEDSEEGSSVLPAAEKMSIPGKQASPELMNFWKEIGFSSLIVAAPELEVESLVLKFLPLLSYSAPFAIYSQCLQPLAMCMHKLQASKMAINLQISEPWLREYQVLPSRTHPHMQMSAFGGYILSGIRIGSDACNVSNGS</sequence>
<evidence type="ECO:0000256" key="2">
    <source>
        <dbReference type="ARBA" id="ARBA00008320"/>
    </source>
</evidence>
<gene>
    <name evidence="7" type="ORF">KSP39_PZI012786</name>
</gene>
<dbReference type="EMBL" id="JBBWWQ010000010">
    <property type="protein sequence ID" value="KAK8936516.1"/>
    <property type="molecule type" value="Genomic_DNA"/>
</dbReference>
<comment type="subcellular location">
    <subcellularLocation>
        <location evidence="1">Nucleus</location>
    </subcellularLocation>
</comment>
<dbReference type="PANTHER" id="PTHR12945:SF0">
    <property type="entry name" value="TRNA (ADENINE(58)-N(1))-METHYLTRANSFERASE NON-CATALYTIC SUBUNIT TRM6"/>
    <property type="match status" value="1"/>
</dbReference>
<dbReference type="InterPro" id="IPR017423">
    <property type="entry name" value="TRM6"/>
</dbReference>
<keyword evidence="4" id="KW-0819">tRNA processing</keyword>
<proteinExistence type="inferred from homology"/>
<organism evidence="7 8">
    <name type="scientific">Platanthera zijinensis</name>
    <dbReference type="NCBI Taxonomy" id="2320716"/>
    <lineage>
        <taxon>Eukaryota</taxon>
        <taxon>Viridiplantae</taxon>
        <taxon>Streptophyta</taxon>
        <taxon>Embryophyta</taxon>
        <taxon>Tracheophyta</taxon>
        <taxon>Spermatophyta</taxon>
        <taxon>Magnoliopsida</taxon>
        <taxon>Liliopsida</taxon>
        <taxon>Asparagales</taxon>
        <taxon>Orchidaceae</taxon>
        <taxon>Orchidoideae</taxon>
        <taxon>Orchideae</taxon>
        <taxon>Orchidinae</taxon>
        <taxon>Platanthera</taxon>
    </lineage>
</organism>
<keyword evidence="8" id="KW-1185">Reference proteome</keyword>
<comment type="similarity">
    <text evidence="2">Belongs to the TRM6/GCD10 family.</text>
</comment>
<reference evidence="7 8" key="1">
    <citation type="journal article" date="2022" name="Nat. Plants">
        <title>Genomes of leafy and leafless Platanthera orchids illuminate the evolution of mycoheterotrophy.</title>
        <authorList>
            <person name="Li M.H."/>
            <person name="Liu K.W."/>
            <person name="Li Z."/>
            <person name="Lu H.C."/>
            <person name="Ye Q.L."/>
            <person name="Zhang D."/>
            <person name="Wang J.Y."/>
            <person name="Li Y.F."/>
            <person name="Zhong Z.M."/>
            <person name="Liu X."/>
            <person name="Yu X."/>
            <person name="Liu D.K."/>
            <person name="Tu X.D."/>
            <person name="Liu B."/>
            <person name="Hao Y."/>
            <person name="Liao X.Y."/>
            <person name="Jiang Y.T."/>
            <person name="Sun W.H."/>
            <person name="Chen J."/>
            <person name="Chen Y.Q."/>
            <person name="Ai Y."/>
            <person name="Zhai J.W."/>
            <person name="Wu S.S."/>
            <person name="Zhou Z."/>
            <person name="Hsiao Y.Y."/>
            <person name="Wu W.L."/>
            <person name="Chen Y.Y."/>
            <person name="Lin Y.F."/>
            <person name="Hsu J.L."/>
            <person name="Li C.Y."/>
            <person name="Wang Z.W."/>
            <person name="Zhao X."/>
            <person name="Zhong W.Y."/>
            <person name="Ma X.K."/>
            <person name="Ma L."/>
            <person name="Huang J."/>
            <person name="Chen G.Z."/>
            <person name="Huang M.Z."/>
            <person name="Huang L."/>
            <person name="Peng D.H."/>
            <person name="Luo Y.B."/>
            <person name="Zou S.Q."/>
            <person name="Chen S.P."/>
            <person name="Lan S."/>
            <person name="Tsai W.C."/>
            <person name="Van de Peer Y."/>
            <person name="Liu Z.J."/>
        </authorList>
    </citation>
    <scope>NUCLEOTIDE SEQUENCE [LARGE SCALE GENOMIC DNA]</scope>
    <source>
        <strain evidence="7">Lor287</strain>
    </source>
</reference>
<dbReference type="Proteomes" id="UP001418222">
    <property type="component" value="Unassembled WGS sequence"/>
</dbReference>
<dbReference type="PANTHER" id="PTHR12945">
    <property type="entry name" value="TRANSLATION INITIATION FACTOR EIF3-RELATED"/>
    <property type="match status" value="1"/>
</dbReference>
<dbReference type="GO" id="GO:0005634">
    <property type="term" value="C:nucleus"/>
    <property type="evidence" value="ECO:0007669"/>
    <property type="project" value="UniProtKB-SubCell"/>
</dbReference>
<dbReference type="AlphaFoldDB" id="A0AAP0BGF2"/>
<dbReference type="GO" id="GO:0031515">
    <property type="term" value="C:tRNA (m1A) methyltransferase complex"/>
    <property type="evidence" value="ECO:0007669"/>
    <property type="project" value="InterPro"/>
</dbReference>
<evidence type="ECO:0000256" key="1">
    <source>
        <dbReference type="ARBA" id="ARBA00004123"/>
    </source>
</evidence>